<reference evidence="2" key="2">
    <citation type="submission" date="2021-02" db="EMBL/GenBank/DDBJ databases">
        <authorList>
            <person name="Kimball J.A."/>
            <person name="Haas M.W."/>
            <person name="Macchietto M."/>
            <person name="Kono T."/>
            <person name="Duquette J."/>
            <person name="Shao M."/>
        </authorList>
    </citation>
    <scope>NUCLEOTIDE SEQUENCE</scope>
    <source>
        <tissue evidence="2">Fresh leaf tissue</tissue>
    </source>
</reference>
<name>A0A8J6BTQ1_ZIZPA</name>
<feature type="region of interest" description="Disordered" evidence="1">
    <location>
        <begin position="117"/>
        <end position="144"/>
    </location>
</feature>
<organism evidence="2 3">
    <name type="scientific">Zizania palustris</name>
    <name type="common">Northern wild rice</name>
    <dbReference type="NCBI Taxonomy" id="103762"/>
    <lineage>
        <taxon>Eukaryota</taxon>
        <taxon>Viridiplantae</taxon>
        <taxon>Streptophyta</taxon>
        <taxon>Embryophyta</taxon>
        <taxon>Tracheophyta</taxon>
        <taxon>Spermatophyta</taxon>
        <taxon>Magnoliopsida</taxon>
        <taxon>Liliopsida</taxon>
        <taxon>Poales</taxon>
        <taxon>Poaceae</taxon>
        <taxon>BOP clade</taxon>
        <taxon>Oryzoideae</taxon>
        <taxon>Oryzeae</taxon>
        <taxon>Zizaniinae</taxon>
        <taxon>Zizania</taxon>
    </lineage>
</organism>
<proteinExistence type="predicted"/>
<accession>A0A8J6BTQ1</accession>
<evidence type="ECO:0000256" key="1">
    <source>
        <dbReference type="SAM" id="MobiDB-lite"/>
    </source>
</evidence>
<dbReference type="AlphaFoldDB" id="A0A8J6BTQ1"/>
<sequence>MFEWKAEKCQKTSFWWAFGGNYPPATGKVARIVFFFLFSLPETLVSLPPTFCRRQVPSSSPCRRAAAPPPAPSARAAVSSSAGLSVTAASYRIRNSLPLPLLLPASHLTPLVNLAAPLPQSTTEPEPAPGALCEHGQSAATDDAPRLLLSTGAM</sequence>
<feature type="compositionally biased region" description="Low complexity" evidence="1">
    <location>
        <begin position="57"/>
        <end position="66"/>
    </location>
</feature>
<keyword evidence="3" id="KW-1185">Reference proteome</keyword>
<dbReference type="EMBL" id="JAAALK010000079">
    <property type="protein sequence ID" value="KAG8096057.1"/>
    <property type="molecule type" value="Genomic_DNA"/>
</dbReference>
<dbReference type="Proteomes" id="UP000729402">
    <property type="component" value="Unassembled WGS sequence"/>
</dbReference>
<evidence type="ECO:0000313" key="2">
    <source>
        <dbReference type="EMBL" id="KAG8096057.1"/>
    </source>
</evidence>
<gene>
    <name evidence="2" type="ORF">GUJ93_ZPchr0013g35763</name>
</gene>
<evidence type="ECO:0000313" key="3">
    <source>
        <dbReference type="Proteomes" id="UP000729402"/>
    </source>
</evidence>
<comment type="caution">
    <text evidence="2">The sequence shown here is derived from an EMBL/GenBank/DDBJ whole genome shotgun (WGS) entry which is preliminary data.</text>
</comment>
<feature type="region of interest" description="Disordered" evidence="1">
    <location>
        <begin position="57"/>
        <end position="80"/>
    </location>
</feature>
<reference evidence="2" key="1">
    <citation type="journal article" date="2021" name="bioRxiv">
        <title>Whole Genome Assembly and Annotation of Northern Wild Rice, Zizania palustris L., Supports a Whole Genome Duplication in the Zizania Genus.</title>
        <authorList>
            <person name="Haas M."/>
            <person name="Kono T."/>
            <person name="Macchietto M."/>
            <person name="Millas R."/>
            <person name="McGilp L."/>
            <person name="Shao M."/>
            <person name="Duquette J."/>
            <person name="Hirsch C.N."/>
            <person name="Kimball J."/>
        </authorList>
    </citation>
    <scope>NUCLEOTIDE SEQUENCE</scope>
    <source>
        <tissue evidence="2">Fresh leaf tissue</tissue>
    </source>
</reference>
<protein>
    <submittedName>
        <fullName evidence="2">Uncharacterized protein</fullName>
    </submittedName>
</protein>